<dbReference type="PANTHER" id="PTHR42879">
    <property type="entry name" value="3-OXOACYL-(ACYL-CARRIER-PROTEIN) REDUCTASE"/>
    <property type="match status" value="1"/>
</dbReference>
<keyword evidence="7" id="KW-0276">Fatty acid metabolism</keyword>
<dbReference type="KEGG" id="erwi:GN242_15175"/>
<proteinExistence type="inferred from homology"/>
<dbReference type="EC" id="1.1.1.100" evidence="4"/>
<feature type="domain" description="Ketoreductase" evidence="17">
    <location>
        <begin position="13"/>
        <end position="193"/>
    </location>
</feature>
<comment type="catalytic activity">
    <reaction evidence="16">
        <text>a (3R)-hydroxyacyl-[ACP] + NADP(+) = a 3-oxoacyl-[ACP] + NADPH + H(+)</text>
        <dbReference type="Rhea" id="RHEA:17397"/>
        <dbReference type="Rhea" id="RHEA-COMP:9916"/>
        <dbReference type="Rhea" id="RHEA-COMP:9945"/>
        <dbReference type="ChEBI" id="CHEBI:15378"/>
        <dbReference type="ChEBI" id="CHEBI:57783"/>
        <dbReference type="ChEBI" id="CHEBI:58349"/>
        <dbReference type="ChEBI" id="CHEBI:78776"/>
        <dbReference type="ChEBI" id="CHEBI:78827"/>
        <dbReference type="EC" id="1.1.1.100"/>
    </reaction>
</comment>
<evidence type="ECO:0000313" key="21">
    <source>
        <dbReference type="Proteomes" id="UP000480164"/>
    </source>
</evidence>
<evidence type="ECO:0000256" key="6">
    <source>
        <dbReference type="ARBA" id="ARBA00022516"/>
    </source>
</evidence>
<evidence type="ECO:0000256" key="4">
    <source>
        <dbReference type="ARBA" id="ARBA00012948"/>
    </source>
</evidence>
<evidence type="ECO:0000256" key="10">
    <source>
        <dbReference type="ARBA" id="ARBA00023098"/>
    </source>
</evidence>
<dbReference type="InterPro" id="IPR050259">
    <property type="entry name" value="SDR"/>
</dbReference>
<dbReference type="InterPro" id="IPR057326">
    <property type="entry name" value="KR_dom"/>
</dbReference>
<dbReference type="Gene3D" id="3.40.50.720">
    <property type="entry name" value="NAD(P)-binding Rossmann-like Domain"/>
    <property type="match status" value="1"/>
</dbReference>
<accession>A0A6L6GM79</accession>
<gene>
    <name evidence="19" type="primary">fabG</name>
    <name evidence="18" type="ORF">GK011_08165</name>
    <name evidence="19" type="ORF">GN242_15175</name>
</gene>
<evidence type="ECO:0000256" key="3">
    <source>
        <dbReference type="ARBA" id="ARBA00006484"/>
    </source>
</evidence>
<keyword evidence="8" id="KW-0106">Calcium</keyword>
<dbReference type="Proteomes" id="UP000480164">
    <property type="component" value="Unassembled WGS sequence"/>
</dbReference>
<evidence type="ECO:0000256" key="15">
    <source>
        <dbReference type="ARBA" id="ARBA00033040"/>
    </source>
</evidence>
<keyword evidence="11" id="KW-0275">Fatty acid biosynthesis</keyword>
<keyword evidence="21" id="KW-1185">Reference proteome</keyword>
<dbReference type="PRINTS" id="PR00081">
    <property type="entry name" value="GDHRDH"/>
</dbReference>
<evidence type="ECO:0000256" key="14">
    <source>
        <dbReference type="ARBA" id="ARBA00032683"/>
    </source>
</evidence>
<evidence type="ECO:0000256" key="2">
    <source>
        <dbReference type="ARBA" id="ARBA00005194"/>
    </source>
</evidence>
<keyword evidence="10" id="KW-0443">Lipid metabolism</keyword>
<dbReference type="GO" id="GO:0004316">
    <property type="term" value="F:3-oxoacyl-[acyl-carrier-protein] reductase (NADPH) activity"/>
    <property type="evidence" value="ECO:0007669"/>
    <property type="project" value="UniProtKB-EC"/>
</dbReference>
<dbReference type="InterPro" id="IPR036291">
    <property type="entry name" value="NAD(P)-bd_dom_sf"/>
</dbReference>
<evidence type="ECO:0000313" key="18">
    <source>
        <dbReference type="EMBL" id="MTD26910.1"/>
    </source>
</evidence>
<evidence type="ECO:0000256" key="1">
    <source>
        <dbReference type="ARBA" id="ARBA00002607"/>
    </source>
</evidence>
<evidence type="ECO:0000313" key="19">
    <source>
        <dbReference type="EMBL" id="QGU88476.1"/>
    </source>
</evidence>
<keyword evidence="9 19" id="KW-0560">Oxidoreductase</keyword>
<comment type="similarity">
    <text evidence="3">Belongs to the short-chain dehydrogenases/reductases (SDR) family.</text>
</comment>
<sequence>METVKAPTVPGGKIALVTGASKGIGAAIARRLAHDGFTLWVNYHRDHTAAQSVRADILAAGGECQLLSFDVSDAEQCRSVLLPLIEQYGPPEVLVNNAGFASDSVIAMMQLEDWNRVLAVHLGGFFNVTSSVIAAMLRCKHGRIINIASTSGQTGVAGQVNYSAAKAGLIGATRSLAVELGRRNIRVNAVAPGFIATDMIAGLPLENISATIPLRRVGQPEEVAAVVSFLASDESSYITGQVIGVNGGIFTG</sequence>
<protein>
    <recommendedName>
        <fullName evidence="5">3-oxoacyl-[acyl-carrier-protein] reductase FabG</fullName>
        <ecNumber evidence="4">1.1.1.100</ecNumber>
    </recommendedName>
    <alternativeName>
        <fullName evidence="15">3-ketoacyl-acyl carrier protein reductase</fullName>
    </alternativeName>
    <alternativeName>
        <fullName evidence="12 14">Beta-Ketoacyl-acyl carrier protein reductase</fullName>
    </alternativeName>
    <alternativeName>
        <fullName evidence="13">Beta-ketoacyl-ACP reductase</fullName>
    </alternativeName>
</protein>
<evidence type="ECO:0000256" key="5">
    <source>
        <dbReference type="ARBA" id="ARBA00017650"/>
    </source>
</evidence>
<dbReference type="Proteomes" id="UP000424752">
    <property type="component" value="Chromosome"/>
</dbReference>
<evidence type="ECO:0000256" key="12">
    <source>
        <dbReference type="ARBA" id="ARBA00029743"/>
    </source>
</evidence>
<evidence type="ECO:0000259" key="17">
    <source>
        <dbReference type="SMART" id="SM00822"/>
    </source>
</evidence>
<dbReference type="PRINTS" id="PR00080">
    <property type="entry name" value="SDRFAMILY"/>
</dbReference>
<evidence type="ECO:0000256" key="8">
    <source>
        <dbReference type="ARBA" id="ARBA00022837"/>
    </source>
</evidence>
<evidence type="ECO:0000256" key="13">
    <source>
        <dbReference type="ARBA" id="ARBA00029899"/>
    </source>
</evidence>
<reference evidence="18 21" key="1">
    <citation type="submission" date="2019-11" db="EMBL/GenBank/DDBJ databases">
        <title>Erwinia sp. nov., isolated from feces of birds in Tibet plateau of China.</title>
        <authorList>
            <person name="Ge Y."/>
        </authorList>
    </citation>
    <scope>NUCLEOTIDE SEQUENCE [LARGE SCALE GENOMIC DNA]</scope>
    <source>
        <strain evidence="18 21">J316</strain>
    </source>
</reference>
<evidence type="ECO:0000256" key="11">
    <source>
        <dbReference type="ARBA" id="ARBA00023160"/>
    </source>
</evidence>
<reference evidence="19 20" key="2">
    <citation type="submission" date="2019-12" db="EMBL/GenBank/DDBJ databases">
        <title>Erwinia sp. nov., isolated from droppings of birds in the Qinghai-Tiebt plateau of China.</title>
        <authorList>
            <person name="Ge Y."/>
        </authorList>
    </citation>
    <scope>NUCLEOTIDE SEQUENCE [LARGE SCALE GENOMIC DNA]</scope>
    <source>
        <strain evidence="19 20">J780</strain>
    </source>
</reference>
<dbReference type="FunFam" id="3.40.50.720:FF:000173">
    <property type="entry name" value="3-oxoacyl-[acyl-carrier protein] reductase"/>
    <property type="match status" value="1"/>
</dbReference>
<dbReference type="AlphaFoldDB" id="A0A6I6EQH2"/>
<dbReference type="NCBIfam" id="NF004200">
    <property type="entry name" value="PRK05653.1-5"/>
    <property type="match status" value="1"/>
</dbReference>
<dbReference type="PANTHER" id="PTHR42879:SF2">
    <property type="entry name" value="3-OXOACYL-[ACYL-CARRIER-PROTEIN] REDUCTASE FABG"/>
    <property type="match status" value="1"/>
</dbReference>
<dbReference type="InterPro" id="IPR002347">
    <property type="entry name" value="SDR_fam"/>
</dbReference>
<accession>A0A6I6EQH2</accession>
<organism evidence="19 20">
    <name type="scientific">Erwinia sorbitola</name>
    <dbReference type="NCBI Taxonomy" id="2681984"/>
    <lineage>
        <taxon>Bacteria</taxon>
        <taxon>Pseudomonadati</taxon>
        <taxon>Pseudomonadota</taxon>
        <taxon>Gammaproteobacteria</taxon>
        <taxon>Enterobacterales</taxon>
        <taxon>Erwiniaceae</taxon>
        <taxon>Erwinia</taxon>
    </lineage>
</organism>
<dbReference type="Pfam" id="PF13561">
    <property type="entry name" value="adh_short_C2"/>
    <property type="match status" value="1"/>
</dbReference>
<dbReference type="SUPFAM" id="SSF51735">
    <property type="entry name" value="NAD(P)-binding Rossmann-fold domains"/>
    <property type="match status" value="1"/>
</dbReference>
<dbReference type="EMBL" id="WLZX01000002">
    <property type="protein sequence ID" value="MTD26910.1"/>
    <property type="molecule type" value="Genomic_DNA"/>
</dbReference>
<dbReference type="GO" id="GO:0006633">
    <property type="term" value="P:fatty acid biosynthetic process"/>
    <property type="evidence" value="ECO:0007669"/>
    <property type="project" value="UniProtKB-KW"/>
</dbReference>
<dbReference type="RefSeq" id="WP_154752198.1">
    <property type="nucleotide sequence ID" value="NZ_CP046509.1"/>
</dbReference>
<name>A0A6I6EQH2_9GAMM</name>
<evidence type="ECO:0000256" key="16">
    <source>
        <dbReference type="ARBA" id="ARBA00048508"/>
    </source>
</evidence>
<evidence type="ECO:0000313" key="20">
    <source>
        <dbReference type="Proteomes" id="UP000424752"/>
    </source>
</evidence>
<dbReference type="EMBL" id="CP046509">
    <property type="protein sequence ID" value="QGU88476.1"/>
    <property type="molecule type" value="Genomic_DNA"/>
</dbReference>
<comment type="pathway">
    <text evidence="2">Lipid metabolism; fatty acid biosynthesis.</text>
</comment>
<dbReference type="SMART" id="SM00822">
    <property type="entry name" value="PKS_KR"/>
    <property type="match status" value="1"/>
</dbReference>
<keyword evidence="6" id="KW-0444">Lipid biosynthesis</keyword>
<comment type="function">
    <text evidence="1">Catalyzes the NADPH-dependent reduction of beta-ketoacyl-ACP substrates to beta-hydroxyacyl-ACP products, the first reductive step in the elongation cycle of fatty acid biosynthesis.</text>
</comment>
<evidence type="ECO:0000256" key="9">
    <source>
        <dbReference type="ARBA" id="ARBA00023002"/>
    </source>
</evidence>
<dbReference type="NCBIfam" id="NF009466">
    <property type="entry name" value="PRK12826.1-2"/>
    <property type="match status" value="1"/>
</dbReference>
<evidence type="ECO:0000256" key="7">
    <source>
        <dbReference type="ARBA" id="ARBA00022832"/>
    </source>
</evidence>